<accession>I4C5X7</accession>
<evidence type="ECO:0000256" key="3">
    <source>
        <dbReference type="ARBA" id="ARBA00012454"/>
    </source>
</evidence>
<dbReference type="EMBL" id="CP003360">
    <property type="protein sequence ID" value="AFM24968.1"/>
    <property type="molecule type" value="Genomic_DNA"/>
</dbReference>
<evidence type="ECO:0000313" key="11">
    <source>
        <dbReference type="Proteomes" id="UP000006055"/>
    </source>
</evidence>
<evidence type="ECO:0000313" key="10">
    <source>
        <dbReference type="EMBL" id="AFM24968.1"/>
    </source>
</evidence>
<protein>
    <recommendedName>
        <fullName evidence="3">corrinoid adenosyltransferase</fullName>
        <ecNumber evidence="3">2.5.1.17</ecNumber>
    </recommendedName>
    <alternativeName>
        <fullName evidence="5">Cob(II)alamin adenosyltransferase</fullName>
    </alternativeName>
    <alternativeName>
        <fullName evidence="7">Cob(II)yrinic acid a,c-diamide adenosyltransferase</fullName>
    </alternativeName>
    <alternativeName>
        <fullName evidence="6">Cobinamide/cobalamin adenosyltransferase</fullName>
    </alternativeName>
</protein>
<dbReference type="InterPro" id="IPR027417">
    <property type="entry name" value="P-loop_NTPase"/>
</dbReference>
<dbReference type="GO" id="GO:0008817">
    <property type="term" value="F:corrinoid adenosyltransferase activity"/>
    <property type="evidence" value="ECO:0007669"/>
    <property type="project" value="UniProtKB-EC"/>
</dbReference>
<evidence type="ECO:0000256" key="6">
    <source>
        <dbReference type="ARBA" id="ARBA00033334"/>
    </source>
</evidence>
<comment type="function">
    <text evidence="4">Required for both de novo synthesis of the corrin ring for the assimilation of exogenous corrinoids. Participates in the adenosylation of a variety of incomplete and complete corrinoids.</text>
</comment>
<evidence type="ECO:0000256" key="5">
    <source>
        <dbReference type="ARBA" id="ARBA00031529"/>
    </source>
</evidence>
<keyword evidence="10" id="KW-0808">Transferase</keyword>
<dbReference type="Gene3D" id="3.40.50.300">
    <property type="entry name" value="P-loop containing nucleotide triphosphate hydrolases"/>
    <property type="match status" value="1"/>
</dbReference>
<comment type="catalytic activity">
    <reaction evidence="8">
        <text>2 cob(II)yrinate a,c diamide + reduced [electron-transfer flavoprotein] + 2 ATP = 2 adenosylcob(III)yrinate a,c-diamide + 2 triphosphate + oxidized [electron-transfer flavoprotein] + 3 H(+)</text>
        <dbReference type="Rhea" id="RHEA:11528"/>
        <dbReference type="Rhea" id="RHEA-COMP:10685"/>
        <dbReference type="Rhea" id="RHEA-COMP:10686"/>
        <dbReference type="ChEBI" id="CHEBI:15378"/>
        <dbReference type="ChEBI" id="CHEBI:18036"/>
        <dbReference type="ChEBI" id="CHEBI:30616"/>
        <dbReference type="ChEBI" id="CHEBI:57692"/>
        <dbReference type="ChEBI" id="CHEBI:58307"/>
        <dbReference type="ChEBI" id="CHEBI:58503"/>
        <dbReference type="ChEBI" id="CHEBI:58537"/>
        <dbReference type="EC" id="2.5.1.17"/>
    </reaction>
</comment>
<dbReference type="InterPro" id="IPR003724">
    <property type="entry name" value="CblAdoTrfase_CobA"/>
</dbReference>
<dbReference type="GO" id="GO:0009236">
    <property type="term" value="P:cobalamin biosynthetic process"/>
    <property type="evidence" value="ECO:0007669"/>
    <property type="project" value="UniProtKB-UniPathway"/>
</dbReference>
<dbReference type="Proteomes" id="UP000006055">
    <property type="component" value="Chromosome"/>
</dbReference>
<comment type="pathway">
    <text evidence="1">Cofactor biosynthesis; adenosylcobalamin biosynthesis; adenosylcobalamin from cob(II)yrinate a,c-diamide: step 2/7.</text>
</comment>
<keyword evidence="11" id="KW-1185">Reference proteome</keyword>
<gene>
    <name evidence="10" type="ordered locus">Desti_2278</name>
</gene>
<sequence length="236" mass="26335">MSFRLQKEFKPVDSIFQVLSTVSRRNDGHFPWQSLCYLEGNVTKCKKSMNESELQMLEPKEQVGLVVVITGHGKGKTTSALGTIVRAVGHGLRVCLVQFMKGDMYAGEIDGLKKLAPYVEHHLIGKGFVGLKGDPVPPAEHRAHAQEAIKLAEEKMLSGEFDILICDEINNALKLKLVDLPQVLDLIQNKPALMHLVLTGRDAHPKVIQRAHTVSIVQEMKHAYRERIAPQKGIDY</sequence>
<name>I4C5X7_DESTA</name>
<dbReference type="PIRSF" id="PIRSF015617">
    <property type="entry name" value="Adensltrnsf_CobA"/>
    <property type="match status" value="1"/>
</dbReference>
<dbReference type="GO" id="GO:0005524">
    <property type="term" value="F:ATP binding"/>
    <property type="evidence" value="ECO:0007669"/>
    <property type="project" value="InterPro"/>
</dbReference>
<dbReference type="AlphaFoldDB" id="I4C5X7"/>
<evidence type="ECO:0000256" key="7">
    <source>
        <dbReference type="ARBA" id="ARBA00033354"/>
    </source>
</evidence>
<evidence type="ECO:0000256" key="8">
    <source>
        <dbReference type="ARBA" id="ARBA00048555"/>
    </source>
</evidence>
<dbReference type="KEGG" id="dti:Desti_2278"/>
<dbReference type="EC" id="2.5.1.17" evidence="3"/>
<dbReference type="UniPathway" id="UPA00148">
    <property type="reaction ID" value="UER00233"/>
</dbReference>
<reference evidence="11" key="1">
    <citation type="submission" date="2012-06" db="EMBL/GenBank/DDBJ databases">
        <title>Complete sequence of chromosome of Desulfomonile tiedjei DSM 6799.</title>
        <authorList>
            <person name="Lucas S."/>
            <person name="Copeland A."/>
            <person name="Lapidus A."/>
            <person name="Glavina del Rio T."/>
            <person name="Dalin E."/>
            <person name="Tice H."/>
            <person name="Bruce D."/>
            <person name="Goodwin L."/>
            <person name="Pitluck S."/>
            <person name="Peters L."/>
            <person name="Ovchinnikova G."/>
            <person name="Zeytun A."/>
            <person name="Lu M."/>
            <person name="Kyrpides N."/>
            <person name="Mavromatis K."/>
            <person name="Ivanova N."/>
            <person name="Brettin T."/>
            <person name="Detter J.C."/>
            <person name="Han C."/>
            <person name="Larimer F."/>
            <person name="Land M."/>
            <person name="Hauser L."/>
            <person name="Markowitz V."/>
            <person name="Cheng J.-F."/>
            <person name="Hugenholtz P."/>
            <person name="Woyke T."/>
            <person name="Wu D."/>
            <person name="Spring S."/>
            <person name="Schroeder M."/>
            <person name="Brambilla E."/>
            <person name="Klenk H.-P."/>
            <person name="Eisen J.A."/>
        </authorList>
    </citation>
    <scope>NUCLEOTIDE SEQUENCE [LARGE SCALE GENOMIC DNA]</scope>
    <source>
        <strain evidence="11">ATCC 49306 / DSM 6799 / DCB-1</strain>
    </source>
</reference>
<dbReference type="CDD" id="cd00561">
    <property type="entry name" value="CobA_ACA"/>
    <property type="match status" value="1"/>
</dbReference>
<proteinExistence type="inferred from homology"/>
<dbReference type="eggNOG" id="COG2109">
    <property type="taxonomic scope" value="Bacteria"/>
</dbReference>
<dbReference type="Pfam" id="PF02572">
    <property type="entry name" value="CobA_CobO_BtuR"/>
    <property type="match status" value="1"/>
</dbReference>
<evidence type="ECO:0000256" key="2">
    <source>
        <dbReference type="ARBA" id="ARBA00007487"/>
    </source>
</evidence>
<evidence type="ECO:0000256" key="9">
    <source>
        <dbReference type="ARBA" id="ARBA00048692"/>
    </source>
</evidence>
<dbReference type="STRING" id="706587.Desti_2278"/>
<organism evidence="10 11">
    <name type="scientific">Desulfomonile tiedjei (strain ATCC 49306 / DSM 6799 / DCB-1)</name>
    <dbReference type="NCBI Taxonomy" id="706587"/>
    <lineage>
        <taxon>Bacteria</taxon>
        <taxon>Pseudomonadati</taxon>
        <taxon>Thermodesulfobacteriota</taxon>
        <taxon>Desulfomonilia</taxon>
        <taxon>Desulfomonilales</taxon>
        <taxon>Desulfomonilaceae</taxon>
        <taxon>Desulfomonile</taxon>
    </lineage>
</organism>
<dbReference type="PANTHER" id="PTHR46638">
    <property type="entry name" value="CORRINOID ADENOSYLTRANSFERASE"/>
    <property type="match status" value="1"/>
</dbReference>
<evidence type="ECO:0000256" key="4">
    <source>
        <dbReference type="ARBA" id="ARBA00024929"/>
    </source>
</evidence>
<dbReference type="SUPFAM" id="SSF52540">
    <property type="entry name" value="P-loop containing nucleoside triphosphate hydrolases"/>
    <property type="match status" value="1"/>
</dbReference>
<evidence type="ECO:0000256" key="1">
    <source>
        <dbReference type="ARBA" id="ARBA00005121"/>
    </source>
</evidence>
<dbReference type="HOGENOM" id="CLU_088595_0_1_7"/>
<dbReference type="PANTHER" id="PTHR46638:SF1">
    <property type="entry name" value="CORRINOID ADENOSYLTRANSFERASE"/>
    <property type="match status" value="1"/>
</dbReference>
<comment type="similarity">
    <text evidence="2">Belongs to the Cob(I)alamin adenosyltransferase family.</text>
</comment>
<comment type="catalytic activity">
    <reaction evidence="9">
        <text>2 cob(II)alamin + reduced [electron-transfer flavoprotein] + 2 ATP = 2 adenosylcob(III)alamin + 2 triphosphate + oxidized [electron-transfer flavoprotein] + 3 H(+)</text>
        <dbReference type="Rhea" id="RHEA:28671"/>
        <dbReference type="Rhea" id="RHEA-COMP:10685"/>
        <dbReference type="Rhea" id="RHEA-COMP:10686"/>
        <dbReference type="ChEBI" id="CHEBI:15378"/>
        <dbReference type="ChEBI" id="CHEBI:16304"/>
        <dbReference type="ChEBI" id="CHEBI:18036"/>
        <dbReference type="ChEBI" id="CHEBI:18408"/>
        <dbReference type="ChEBI" id="CHEBI:30616"/>
        <dbReference type="ChEBI" id="CHEBI:57692"/>
        <dbReference type="ChEBI" id="CHEBI:58307"/>
        <dbReference type="EC" id="2.5.1.17"/>
    </reaction>
</comment>